<keyword evidence="6 7" id="KW-0067">ATP-binding</keyword>
<evidence type="ECO:0000256" key="4">
    <source>
        <dbReference type="ARBA" id="ARBA00022741"/>
    </source>
</evidence>
<reference evidence="9" key="1">
    <citation type="journal article" date="2019" name="MBio">
        <title>Virus Genomes from Deep Sea Sediments Expand the Ocean Megavirome and Support Independent Origins of Viral Gigantism.</title>
        <authorList>
            <person name="Backstrom D."/>
            <person name="Yutin N."/>
            <person name="Jorgensen S.L."/>
            <person name="Dharamshi J."/>
            <person name="Homa F."/>
            <person name="Zaremba-Niedwiedzka K."/>
            <person name="Spang A."/>
            <person name="Wolf Y.I."/>
            <person name="Koonin E.V."/>
            <person name="Ettema T.J."/>
        </authorList>
    </citation>
    <scope>NUCLEOTIDE SEQUENCE</scope>
</reference>
<proteinExistence type="predicted"/>
<dbReference type="GO" id="GO:0006950">
    <property type="term" value="P:response to stress"/>
    <property type="evidence" value="ECO:0007669"/>
    <property type="project" value="UniProtKB-ARBA"/>
</dbReference>
<evidence type="ECO:0000256" key="3">
    <source>
        <dbReference type="ARBA" id="ARBA00022679"/>
    </source>
</evidence>
<evidence type="ECO:0000256" key="1">
    <source>
        <dbReference type="ARBA" id="ARBA00012513"/>
    </source>
</evidence>
<evidence type="ECO:0000313" key="9">
    <source>
        <dbReference type="EMBL" id="QBK85715.1"/>
    </source>
</evidence>
<dbReference type="InterPro" id="IPR000719">
    <property type="entry name" value="Prot_kinase_dom"/>
</dbReference>
<dbReference type="SMART" id="SM00220">
    <property type="entry name" value="S_TKc"/>
    <property type="match status" value="1"/>
</dbReference>
<dbReference type="InterPro" id="IPR050339">
    <property type="entry name" value="CC_SR_Kinase"/>
</dbReference>
<organism evidence="9">
    <name type="scientific">Marseillevirus LCMAC101</name>
    <dbReference type="NCBI Taxonomy" id="2506602"/>
    <lineage>
        <taxon>Viruses</taxon>
        <taxon>Varidnaviria</taxon>
        <taxon>Bamfordvirae</taxon>
        <taxon>Nucleocytoviricota</taxon>
        <taxon>Megaviricetes</taxon>
        <taxon>Pimascovirales</taxon>
        <taxon>Pimascovirales incertae sedis</taxon>
        <taxon>Marseilleviridae</taxon>
    </lineage>
</organism>
<accession>A0A481YSI6</accession>
<dbReference type="SUPFAM" id="SSF56112">
    <property type="entry name" value="Protein kinase-like (PK-like)"/>
    <property type="match status" value="1"/>
</dbReference>
<gene>
    <name evidence="9" type="ORF">LCMAC101_03100</name>
</gene>
<keyword evidence="4 7" id="KW-0547">Nucleotide-binding</keyword>
<sequence length="435" mass="49243">MDDGSDVAVAPNINVVNLIFEGRKEVMEIVNTGGSLVGLLAGESLLCPLIGSDITLIKEVGRGKFGTVFSINFGGMGVKKYVVKKMKAVSVKYKGDEDITLGELAEKRERKKDISGNILIAINGGDPNVKIKDLPEPIWIPKYAEICQTKEIEVIKKHGRRGNTIIPKGSYVCEQEIYSEYFIGLLLARFYQTGKSINFVDTFAFATCAQEKSQYIFMEMINCELHEILDKIDSKTASSIFIQILHSIAMYQHRYNIGHNDLHSGNIFIEKVTEETQFNGELLRNADYHHYKVFETDLYVPAVPYIVKIGDFGLSVKWSEPIVGDKASIDKRRKSVPNWYSVSYDIVFIANIFNEFFPHNRLIRNVFSYVSNYTFPESAEMMEEIREDLIKKKSSRPVVSLLVDRSAIDVLTDKELMKRFLKPNEGKTVTLGVLD</sequence>
<dbReference type="PROSITE" id="PS50011">
    <property type="entry name" value="PROTEIN_KINASE_DOM"/>
    <property type="match status" value="1"/>
</dbReference>
<dbReference type="GO" id="GO:0006796">
    <property type="term" value="P:phosphate-containing compound metabolic process"/>
    <property type="evidence" value="ECO:0007669"/>
    <property type="project" value="UniProtKB-ARBA"/>
</dbReference>
<dbReference type="InterPro" id="IPR011009">
    <property type="entry name" value="Kinase-like_dom_sf"/>
</dbReference>
<evidence type="ECO:0000259" key="8">
    <source>
        <dbReference type="PROSITE" id="PS50011"/>
    </source>
</evidence>
<dbReference type="EMBL" id="MK500327">
    <property type="protein sequence ID" value="QBK85715.1"/>
    <property type="molecule type" value="Genomic_DNA"/>
</dbReference>
<dbReference type="PROSITE" id="PS00107">
    <property type="entry name" value="PROTEIN_KINASE_ATP"/>
    <property type="match status" value="1"/>
</dbReference>
<feature type="domain" description="Protein kinase" evidence="8">
    <location>
        <begin position="54"/>
        <end position="435"/>
    </location>
</feature>
<dbReference type="PANTHER" id="PTHR11042">
    <property type="entry name" value="EUKARYOTIC TRANSLATION INITIATION FACTOR 2-ALPHA KINASE EIF2-ALPHA KINASE -RELATED"/>
    <property type="match status" value="1"/>
</dbReference>
<evidence type="ECO:0000256" key="6">
    <source>
        <dbReference type="ARBA" id="ARBA00022840"/>
    </source>
</evidence>
<evidence type="ECO:0000256" key="7">
    <source>
        <dbReference type="PROSITE-ProRule" id="PRU10141"/>
    </source>
</evidence>
<keyword evidence="2" id="KW-0723">Serine/threonine-protein kinase</keyword>
<dbReference type="EC" id="2.7.11.1" evidence="1"/>
<dbReference type="Gene3D" id="1.10.510.10">
    <property type="entry name" value="Transferase(Phosphotransferase) domain 1"/>
    <property type="match status" value="1"/>
</dbReference>
<name>A0A481YSI6_9VIRU</name>
<keyword evidence="5 9" id="KW-0418">Kinase</keyword>
<dbReference type="GO" id="GO:0004674">
    <property type="term" value="F:protein serine/threonine kinase activity"/>
    <property type="evidence" value="ECO:0007669"/>
    <property type="project" value="UniProtKB-KW"/>
</dbReference>
<protein>
    <recommendedName>
        <fullName evidence="1">non-specific serine/threonine protein kinase</fullName>
        <ecNumber evidence="1">2.7.11.1</ecNumber>
    </recommendedName>
</protein>
<feature type="binding site" evidence="7">
    <location>
        <position position="85"/>
    </location>
    <ligand>
        <name>ATP</name>
        <dbReference type="ChEBI" id="CHEBI:30616"/>
    </ligand>
</feature>
<dbReference type="GO" id="GO:0005524">
    <property type="term" value="F:ATP binding"/>
    <property type="evidence" value="ECO:0007669"/>
    <property type="project" value="UniProtKB-UniRule"/>
</dbReference>
<evidence type="ECO:0000256" key="5">
    <source>
        <dbReference type="ARBA" id="ARBA00022777"/>
    </source>
</evidence>
<dbReference type="PANTHER" id="PTHR11042:SF160">
    <property type="entry name" value="EUKARYOTIC TRANSLATION INITIATION FACTOR 2-ALPHA KINASE 1"/>
    <property type="match status" value="1"/>
</dbReference>
<keyword evidence="3" id="KW-0808">Transferase</keyword>
<evidence type="ECO:0000256" key="2">
    <source>
        <dbReference type="ARBA" id="ARBA00022527"/>
    </source>
</evidence>
<dbReference type="InterPro" id="IPR017441">
    <property type="entry name" value="Protein_kinase_ATP_BS"/>
</dbReference>